<feature type="compositionally biased region" description="Acidic residues" evidence="1">
    <location>
        <begin position="100"/>
        <end position="113"/>
    </location>
</feature>
<reference evidence="3" key="1">
    <citation type="journal article" date="2015" name="Proc. Natl. Acad. Sci. U.S.A.">
        <title>Genome sequencing of adzuki bean (Vigna angularis) provides insight into high starch and low fat accumulation and domestication.</title>
        <authorList>
            <person name="Yang K."/>
            <person name="Tian Z."/>
            <person name="Chen C."/>
            <person name="Luo L."/>
            <person name="Zhao B."/>
            <person name="Wang Z."/>
            <person name="Yu L."/>
            <person name="Li Y."/>
            <person name="Sun Y."/>
            <person name="Li W."/>
            <person name="Chen Y."/>
            <person name="Li Y."/>
            <person name="Zhang Y."/>
            <person name="Ai D."/>
            <person name="Zhao J."/>
            <person name="Shang C."/>
            <person name="Ma Y."/>
            <person name="Wu B."/>
            <person name="Wang M."/>
            <person name="Gao L."/>
            <person name="Sun D."/>
            <person name="Zhang P."/>
            <person name="Guo F."/>
            <person name="Wang W."/>
            <person name="Li Y."/>
            <person name="Wang J."/>
            <person name="Varshney R.K."/>
            <person name="Wang J."/>
            <person name="Ling H.Q."/>
            <person name="Wan P."/>
        </authorList>
    </citation>
    <scope>NUCLEOTIDE SEQUENCE</scope>
    <source>
        <strain evidence="3">cv. Jingnong 6</strain>
    </source>
</reference>
<dbReference type="Proteomes" id="UP000053144">
    <property type="component" value="Chromosome 11"/>
</dbReference>
<name>A0A0L9VR45_PHAAN</name>
<feature type="compositionally biased region" description="Low complexity" evidence="1">
    <location>
        <begin position="1"/>
        <end position="11"/>
    </location>
</feature>
<evidence type="ECO:0000313" key="3">
    <source>
        <dbReference type="Proteomes" id="UP000053144"/>
    </source>
</evidence>
<feature type="region of interest" description="Disordered" evidence="1">
    <location>
        <begin position="1"/>
        <end position="22"/>
    </location>
</feature>
<evidence type="ECO:0000256" key="1">
    <source>
        <dbReference type="SAM" id="MobiDB-lite"/>
    </source>
</evidence>
<organism evidence="2 3">
    <name type="scientific">Phaseolus angularis</name>
    <name type="common">Azuki bean</name>
    <name type="synonym">Vigna angularis</name>
    <dbReference type="NCBI Taxonomy" id="3914"/>
    <lineage>
        <taxon>Eukaryota</taxon>
        <taxon>Viridiplantae</taxon>
        <taxon>Streptophyta</taxon>
        <taxon>Embryophyta</taxon>
        <taxon>Tracheophyta</taxon>
        <taxon>Spermatophyta</taxon>
        <taxon>Magnoliopsida</taxon>
        <taxon>eudicotyledons</taxon>
        <taxon>Gunneridae</taxon>
        <taxon>Pentapetalae</taxon>
        <taxon>rosids</taxon>
        <taxon>fabids</taxon>
        <taxon>Fabales</taxon>
        <taxon>Fabaceae</taxon>
        <taxon>Papilionoideae</taxon>
        <taxon>50 kb inversion clade</taxon>
        <taxon>NPAAA clade</taxon>
        <taxon>indigoferoid/millettioid clade</taxon>
        <taxon>Phaseoleae</taxon>
        <taxon>Vigna</taxon>
    </lineage>
</organism>
<evidence type="ECO:0000313" key="2">
    <source>
        <dbReference type="EMBL" id="KOM57530.1"/>
    </source>
</evidence>
<sequence length="113" mass="12565">MRPSSSSSSSSIVEASRPPLELGHPSLITYLCEAMRDMYYSLLDTRMAAVYRGEQALLRTLTSPFPERQFMSQDEFAAYVAWSADPVQEGDRAQAAEASAMDEDAEDEDSDEE</sequence>
<accession>A0A0L9VR45</accession>
<dbReference type="Gramene" id="KOM57530">
    <property type="protein sequence ID" value="KOM57530"/>
    <property type="gene ID" value="LR48_Vigan11g056300"/>
</dbReference>
<proteinExistence type="predicted"/>
<feature type="region of interest" description="Disordered" evidence="1">
    <location>
        <begin position="89"/>
        <end position="113"/>
    </location>
</feature>
<dbReference type="AlphaFoldDB" id="A0A0L9VR45"/>
<gene>
    <name evidence="2" type="ORF">LR48_Vigan11g056300</name>
</gene>
<protein>
    <submittedName>
        <fullName evidence="2">Uncharacterized protein</fullName>
    </submittedName>
</protein>
<dbReference type="EMBL" id="CM003381">
    <property type="protein sequence ID" value="KOM57530.1"/>
    <property type="molecule type" value="Genomic_DNA"/>
</dbReference>